<keyword evidence="7 12" id="KW-0811">Translocation</keyword>
<gene>
    <name evidence="12" type="primary">secF</name>
    <name evidence="14" type="ORF">ciss_09850</name>
</gene>
<protein>
    <recommendedName>
        <fullName evidence="12">Protein-export membrane protein SecF</fullName>
    </recommendedName>
</protein>
<dbReference type="RefSeq" id="WP_075865222.1">
    <property type="nucleotide sequence ID" value="NZ_BDJL01000030.1"/>
</dbReference>
<comment type="subcellular location">
    <subcellularLocation>
        <location evidence="1 12">Cell membrane</location>
        <topology evidence="1 12">Multi-pass membrane protein</topology>
    </subcellularLocation>
</comment>
<evidence type="ECO:0000256" key="7">
    <source>
        <dbReference type="ARBA" id="ARBA00023010"/>
    </source>
</evidence>
<accession>A0A1L8D1K1</accession>
<dbReference type="GO" id="GO:0005886">
    <property type="term" value="C:plasma membrane"/>
    <property type="evidence" value="ECO:0007669"/>
    <property type="project" value="UniProtKB-SubCell"/>
</dbReference>
<keyword evidence="6 12" id="KW-1133">Transmembrane helix</keyword>
<dbReference type="InterPro" id="IPR055344">
    <property type="entry name" value="SecD_SecF_C_bact"/>
</dbReference>
<dbReference type="GO" id="GO:0006605">
    <property type="term" value="P:protein targeting"/>
    <property type="evidence" value="ECO:0007669"/>
    <property type="project" value="UniProtKB-UniRule"/>
</dbReference>
<dbReference type="InterPro" id="IPR022645">
    <property type="entry name" value="SecD/SecF_bac"/>
</dbReference>
<evidence type="ECO:0000256" key="12">
    <source>
        <dbReference type="HAMAP-Rule" id="MF_01464"/>
    </source>
</evidence>
<feature type="transmembrane region" description="Helical" evidence="12">
    <location>
        <begin position="251"/>
        <end position="276"/>
    </location>
</feature>
<evidence type="ECO:0000256" key="9">
    <source>
        <dbReference type="ARBA" id="ARBA00059018"/>
    </source>
</evidence>
<evidence type="ECO:0000256" key="2">
    <source>
        <dbReference type="ARBA" id="ARBA00022448"/>
    </source>
</evidence>
<dbReference type="PANTHER" id="PTHR30081:SF8">
    <property type="entry name" value="PROTEIN TRANSLOCASE SUBUNIT SECF"/>
    <property type="match status" value="1"/>
</dbReference>
<dbReference type="InterPro" id="IPR022646">
    <property type="entry name" value="SecD/SecF_CS"/>
</dbReference>
<keyword evidence="3 12" id="KW-1003">Cell membrane</keyword>
<evidence type="ECO:0000256" key="6">
    <source>
        <dbReference type="ARBA" id="ARBA00022989"/>
    </source>
</evidence>
<dbReference type="SUPFAM" id="SSF82866">
    <property type="entry name" value="Multidrug efflux transporter AcrB transmembrane domain"/>
    <property type="match status" value="1"/>
</dbReference>
<evidence type="ECO:0000256" key="11">
    <source>
        <dbReference type="ARBA" id="ARBA00061053"/>
    </source>
</evidence>
<evidence type="ECO:0000256" key="10">
    <source>
        <dbReference type="ARBA" id="ARBA00060856"/>
    </source>
</evidence>
<comment type="function">
    <text evidence="9 12">Part of the Sec protein translocase complex. Interacts with the SecYEG preprotein conducting channel. SecDF uses the proton motive force (PMF) to complete protein translocation after the ATP-dependent function of SecA.</text>
</comment>
<organism evidence="14 15">
    <name type="scientific">Carboxydothermus islandicus</name>
    <dbReference type="NCBI Taxonomy" id="661089"/>
    <lineage>
        <taxon>Bacteria</taxon>
        <taxon>Bacillati</taxon>
        <taxon>Bacillota</taxon>
        <taxon>Clostridia</taxon>
        <taxon>Thermoanaerobacterales</taxon>
        <taxon>Thermoanaerobacteraceae</taxon>
        <taxon>Carboxydothermus</taxon>
    </lineage>
</organism>
<feature type="transmembrane region" description="Helical" evidence="12">
    <location>
        <begin position="12"/>
        <end position="31"/>
    </location>
</feature>
<dbReference type="InterPro" id="IPR048634">
    <property type="entry name" value="SecD_SecF_C"/>
</dbReference>
<evidence type="ECO:0000256" key="3">
    <source>
        <dbReference type="ARBA" id="ARBA00022475"/>
    </source>
</evidence>
<name>A0A1L8D1K1_9THEO</name>
<evidence type="ECO:0000256" key="8">
    <source>
        <dbReference type="ARBA" id="ARBA00023136"/>
    </source>
</evidence>
<dbReference type="InterPro" id="IPR022813">
    <property type="entry name" value="SecD/SecF_arch_bac"/>
</dbReference>
<comment type="subunit">
    <text evidence="12">Forms a complex with SecD. Part of the essential Sec protein translocation apparatus which comprises SecA, SecYEG and auxiliary proteins SecDF. Other proteins may also be involved.</text>
</comment>
<reference evidence="15" key="1">
    <citation type="submission" date="2016-12" db="EMBL/GenBank/DDBJ databases">
        <title>Draft Genome Sequences od Carboxydothermus pertinax and islandicus, Hydrogenogenic Carboxydotrophic Bacteria.</title>
        <authorList>
            <person name="Fukuyama Y."/>
            <person name="Ohmae K."/>
            <person name="Yoneda Y."/>
            <person name="Yoshida T."/>
            <person name="Sako Y."/>
        </authorList>
    </citation>
    <scope>NUCLEOTIDE SEQUENCE [LARGE SCALE GENOMIC DNA]</scope>
    <source>
        <strain evidence="15">SET</strain>
    </source>
</reference>
<dbReference type="AlphaFoldDB" id="A0A1L8D1K1"/>
<dbReference type="FunFam" id="1.20.1640.10:FF:000024">
    <property type="entry name" value="Multifunctional fusion protein"/>
    <property type="match status" value="1"/>
</dbReference>
<dbReference type="OrthoDB" id="9805019at2"/>
<feature type="domain" description="Protein export membrane protein SecD/SecF C-terminal" evidence="13">
    <location>
        <begin position="97"/>
        <end position="279"/>
    </location>
</feature>
<feature type="transmembrane region" description="Helical" evidence="12">
    <location>
        <begin position="227"/>
        <end position="245"/>
    </location>
</feature>
<dbReference type="STRING" id="661089.ciss_09850"/>
<keyword evidence="8 12" id="KW-0472">Membrane</keyword>
<dbReference type="GO" id="GO:0065002">
    <property type="term" value="P:intracellular protein transmembrane transport"/>
    <property type="evidence" value="ECO:0007669"/>
    <property type="project" value="UniProtKB-UniRule"/>
</dbReference>
<comment type="similarity">
    <text evidence="12">Belongs to the SecD/SecF family. SecF subfamily.</text>
</comment>
<dbReference type="Pfam" id="PF02355">
    <property type="entry name" value="SecD_SecF_C"/>
    <property type="match status" value="1"/>
</dbReference>
<dbReference type="GO" id="GO:0015450">
    <property type="term" value="F:protein-transporting ATPase activity"/>
    <property type="evidence" value="ECO:0007669"/>
    <property type="project" value="InterPro"/>
</dbReference>
<dbReference type="Proteomes" id="UP000187338">
    <property type="component" value="Unassembled WGS sequence"/>
</dbReference>
<dbReference type="NCBIfam" id="TIGR00966">
    <property type="entry name" value="transloc_SecF"/>
    <property type="match status" value="1"/>
</dbReference>
<proteinExistence type="inferred from homology"/>
<evidence type="ECO:0000313" key="14">
    <source>
        <dbReference type="EMBL" id="GAV25052.1"/>
    </source>
</evidence>
<dbReference type="InterPro" id="IPR005665">
    <property type="entry name" value="SecF_bac"/>
</dbReference>
<feature type="transmembrane region" description="Helical" evidence="12">
    <location>
        <begin position="177"/>
        <end position="196"/>
    </location>
</feature>
<dbReference type="GO" id="GO:0043952">
    <property type="term" value="P:protein transport by the Sec complex"/>
    <property type="evidence" value="ECO:0007669"/>
    <property type="project" value="UniProtKB-UniRule"/>
</dbReference>
<dbReference type="HAMAP" id="MF_01464_B">
    <property type="entry name" value="SecF_B"/>
    <property type="match status" value="1"/>
</dbReference>
<comment type="caution">
    <text evidence="14">The sequence shown here is derived from an EMBL/GenBank/DDBJ whole genome shotgun (WGS) entry which is preliminary data.</text>
</comment>
<feature type="transmembrane region" description="Helical" evidence="12">
    <location>
        <begin position="146"/>
        <end position="171"/>
    </location>
</feature>
<dbReference type="EMBL" id="BDJL01000030">
    <property type="protein sequence ID" value="GAV25052.1"/>
    <property type="molecule type" value="Genomic_DNA"/>
</dbReference>
<comment type="similarity">
    <text evidence="11">In the N-terminal section; belongs to the SecD/SecF family. SecD subfamily.</text>
</comment>
<dbReference type="Pfam" id="PF07549">
    <property type="entry name" value="Sec_GG"/>
    <property type="match status" value="1"/>
</dbReference>
<keyword evidence="5 12" id="KW-0653">Protein transport</keyword>
<dbReference type="Gene3D" id="1.20.1640.10">
    <property type="entry name" value="Multidrug efflux transporter AcrB transmembrane domain"/>
    <property type="match status" value="1"/>
</dbReference>
<dbReference type="NCBIfam" id="TIGR00916">
    <property type="entry name" value="2A0604s01"/>
    <property type="match status" value="1"/>
</dbReference>
<keyword evidence="2 12" id="KW-0813">Transport</keyword>
<keyword evidence="15" id="KW-1185">Reference proteome</keyword>
<evidence type="ECO:0000256" key="5">
    <source>
        <dbReference type="ARBA" id="ARBA00022927"/>
    </source>
</evidence>
<dbReference type="PRINTS" id="PR01755">
    <property type="entry name" value="SECFTRNLCASE"/>
</dbReference>
<evidence type="ECO:0000259" key="13">
    <source>
        <dbReference type="Pfam" id="PF02355"/>
    </source>
</evidence>
<feature type="transmembrane region" description="Helical" evidence="12">
    <location>
        <begin position="120"/>
        <end position="139"/>
    </location>
</feature>
<evidence type="ECO:0000313" key="15">
    <source>
        <dbReference type="Proteomes" id="UP000187338"/>
    </source>
</evidence>
<evidence type="ECO:0000256" key="4">
    <source>
        <dbReference type="ARBA" id="ARBA00022692"/>
    </source>
</evidence>
<evidence type="ECO:0000256" key="1">
    <source>
        <dbReference type="ARBA" id="ARBA00004651"/>
    </source>
</evidence>
<sequence length="287" mass="32314">MFHIIKNRKYWYIISLLIIVPGIISLFIQGLNWGIDFTGGTILEVKFTKSVVSQDIRNVITQEGIKVSSIQLTGEGNYLIRTEELDTAKRDAVVKALENELGQVEVLREDRIGSVVSRELLQKAFLALLIASVLMLLYITFRFEFYFGVAAIIALLHDVFVTIGLFSIFQWEVDSSFVAAILTIIGYSINDTIVIFDRIRENLKKREKGEALEDLINKSLWQTMARSINTVLTVIFVLVSLLLFGGSSIKIFVTAMLIGVTSGAYSSIFNASPIWFDLKRLSSKRKS</sequence>
<comment type="similarity">
    <text evidence="10">In the C-terminal section; belongs to the SecD/SecF family. SecF subfamily.</text>
</comment>
<dbReference type="PANTHER" id="PTHR30081">
    <property type="entry name" value="PROTEIN-EXPORT MEMBRANE PROTEIN SEC"/>
    <property type="match status" value="1"/>
</dbReference>
<keyword evidence="4 12" id="KW-0812">Transmembrane</keyword>